<gene>
    <name evidence="8" type="ORF">BCR34DRAFT_483734</name>
</gene>
<feature type="region of interest" description="Disordered" evidence="6">
    <location>
        <begin position="325"/>
        <end position="373"/>
    </location>
</feature>
<dbReference type="Pfam" id="PF02518">
    <property type="entry name" value="HATPase_c"/>
    <property type="match status" value="1"/>
</dbReference>
<sequence length="854" mass="94621">MTAVSVQETLAHTSPNTPAADAARARELYKYFRPPTNQADAEPEPPDTILTAHAQLVAWRFNAQRAMVSLIDRETQYFVAESTKTLQLDDALQHDDPADAIWAGCVNVPKAGRLCEHTIATLPPPGGGPACFEVCDLSQDDRFNTLDFIAGPPHFRYYIGAPLRTRKGINIGSIFALDDKVRQGSTRSERHFLAVMAENVVQHLEMMKDKRDRQRSTTMNLCLSAFVDPDHQLRKRRRQSSPRQSPSLSEKKPSVRTAGSRKSDGEMPSSPLDSDTNYGRRIEGNEHLETFSRAANLLREALDFEEGGGGVVFMDTAAAVDRRRPFRPSFNHGEVSSSQESDKEEHRWNHSPTRESVRVQTASSNNGIPVREPNTAHSRPAEILAHVHHPQQPPRPPRLGRQQFSALSPAELNALIKRHPRGKLFTFESSGILASSSSDEQPADPDPPKKPKTRKTTVTKAEAVLLQECFPTARQLIFLPLWDSTTSRWSACFVYNCSEYRHFSNNPDFLYCIAFGNCIMTEIARLATLFSDQHKSDFIGSISHELRSPLHGILASCEFLADTECNSFQRSLVDTADSCARTLLDTINMVLDYSKINTFEKNTNKVRRSRRDASAMTASLGLQSHLNIYSDVDLAAITEEVVEGVATGHMHRDRLTSVDMHDITDTRSRSGTIRRASALLPRKNDVEIIVNIPMRDWTFWSQAGALRRIVMNIFGNSLKYTKYGFVSVELDAQDVEPTSTSNVCAMVTLTVTDSGQGISPEYMQTKLFTPFAQESTLTPGTGLGLSLVKSIVDMLGGTIEIESTLGVGTKVNVRLPMTKGTAAHSKNGSASTPTSSGSVIERVKDDSIDFIKTE</sequence>
<dbReference type="SMART" id="SM00388">
    <property type="entry name" value="HisKA"/>
    <property type="match status" value="1"/>
</dbReference>
<dbReference type="SUPFAM" id="SSF55781">
    <property type="entry name" value="GAF domain-like"/>
    <property type="match status" value="1"/>
</dbReference>
<dbReference type="Proteomes" id="UP000193144">
    <property type="component" value="Unassembled WGS sequence"/>
</dbReference>
<dbReference type="PROSITE" id="PS50109">
    <property type="entry name" value="HIS_KIN"/>
    <property type="match status" value="1"/>
</dbReference>
<evidence type="ECO:0000259" key="7">
    <source>
        <dbReference type="PROSITE" id="PS50109"/>
    </source>
</evidence>
<dbReference type="PRINTS" id="PR00344">
    <property type="entry name" value="BCTRLSENSOR"/>
</dbReference>
<feature type="region of interest" description="Disordered" evidence="6">
    <location>
        <begin position="820"/>
        <end position="839"/>
    </location>
</feature>
<dbReference type="InterPro" id="IPR004358">
    <property type="entry name" value="Sig_transdc_His_kin-like_C"/>
</dbReference>
<feature type="region of interest" description="Disordered" evidence="6">
    <location>
        <begin position="232"/>
        <end position="280"/>
    </location>
</feature>
<feature type="compositionally biased region" description="Polar residues" evidence="6">
    <location>
        <begin position="1"/>
        <end position="17"/>
    </location>
</feature>
<dbReference type="SUPFAM" id="SSF47384">
    <property type="entry name" value="Homodimeric domain of signal transducing histidine kinase"/>
    <property type="match status" value="1"/>
</dbReference>
<dbReference type="InterPro" id="IPR003594">
    <property type="entry name" value="HATPase_dom"/>
</dbReference>
<feature type="compositionally biased region" description="Basic and acidic residues" evidence="6">
    <location>
        <begin position="340"/>
        <end position="357"/>
    </location>
</feature>
<keyword evidence="5" id="KW-0418">Kinase</keyword>
<reference evidence="8 9" key="1">
    <citation type="submission" date="2016-07" db="EMBL/GenBank/DDBJ databases">
        <title>Pervasive Adenine N6-methylation of Active Genes in Fungi.</title>
        <authorList>
            <consortium name="DOE Joint Genome Institute"/>
            <person name="Mondo S.J."/>
            <person name="Dannebaum R.O."/>
            <person name="Kuo R.C."/>
            <person name="Labutti K."/>
            <person name="Haridas S."/>
            <person name="Kuo A."/>
            <person name="Salamov A."/>
            <person name="Ahrendt S.R."/>
            <person name="Lipzen A."/>
            <person name="Sullivan W."/>
            <person name="Andreopoulos W.B."/>
            <person name="Clum A."/>
            <person name="Lindquist E."/>
            <person name="Daum C."/>
            <person name="Ramamoorthy G.K."/>
            <person name="Gryganskyi A."/>
            <person name="Culley D."/>
            <person name="Magnuson J.K."/>
            <person name="James T.Y."/>
            <person name="O'Malley M.A."/>
            <person name="Stajich J.E."/>
            <person name="Spatafora J.W."/>
            <person name="Visel A."/>
            <person name="Grigoriev I.V."/>
        </authorList>
    </citation>
    <scope>NUCLEOTIDE SEQUENCE [LARGE SCALE GENOMIC DNA]</scope>
    <source>
        <strain evidence="8 9">CBS 115471</strain>
    </source>
</reference>
<dbReference type="EC" id="2.7.13.3" evidence="2"/>
<dbReference type="InterPro" id="IPR036890">
    <property type="entry name" value="HATPase_C_sf"/>
</dbReference>
<dbReference type="Gene3D" id="1.10.287.130">
    <property type="match status" value="1"/>
</dbReference>
<feature type="non-terminal residue" evidence="8">
    <location>
        <position position="854"/>
    </location>
</feature>
<dbReference type="CDD" id="cd00082">
    <property type="entry name" value="HisKA"/>
    <property type="match status" value="1"/>
</dbReference>
<dbReference type="InterPro" id="IPR036097">
    <property type="entry name" value="HisK_dim/P_sf"/>
</dbReference>
<feature type="domain" description="Histidine kinase" evidence="7">
    <location>
        <begin position="541"/>
        <end position="819"/>
    </location>
</feature>
<name>A0A1Y1ZNA5_9PLEO</name>
<dbReference type="InterPro" id="IPR003661">
    <property type="entry name" value="HisK_dim/P_dom"/>
</dbReference>
<dbReference type="GO" id="GO:0000155">
    <property type="term" value="F:phosphorelay sensor kinase activity"/>
    <property type="evidence" value="ECO:0007669"/>
    <property type="project" value="InterPro"/>
</dbReference>
<dbReference type="FunFam" id="3.30.450.40:FF:000083">
    <property type="entry name" value="Sensor histidine kinase/response regulator, putative (AFU_orthologue AFUA_4G00660)"/>
    <property type="match status" value="1"/>
</dbReference>
<dbReference type="Gene3D" id="3.30.565.10">
    <property type="entry name" value="Histidine kinase-like ATPase, C-terminal domain"/>
    <property type="match status" value="1"/>
</dbReference>
<dbReference type="PANTHER" id="PTHR43047">
    <property type="entry name" value="TWO-COMPONENT HISTIDINE PROTEIN KINASE"/>
    <property type="match status" value="1"/>
</dbReference>
<evidence type="ECO:0000256" key="1">
    <source>
        <dbReference type="ARBA" id="ARBA00000085"/>
    </source>
</evidence>
<evidence type="ECO:0000256" key="3">
    <source>
        <dbReference type="ARBA" id="ARBA00022553"/>
    </source>
</evidence>
<dbReference type="FunFam" id="1.10.287.130:FF:000023">
    <property type="entry name" value="Sensor histidine kinase/response regulator, putative"/>
    <property type="match status" value="1"/>
</dbReference>
<evidence type="ECO:0000256" key="6">
    <source>
        <dbReference type="SAM" id="MobiDB-lite"/>
    </source>
</evidence>
<comment type="caution">
    <text evidence="8">The sequence shown here is derived from an EMBL/GenBank/DDBJ whole genome shotgun (WGS) entry which is preliminary data.</text>
</comment>
<dbReference type="AlphaFoldDB" id="A0A1Y1ZNA5"/>
<evidence type="ECO:0000256" key="2">
    <source>
        <dbReference type="ARBA" id="ARBA00012438"/>
    </source>
</evidence>
<evidence type="ECO:0000313" key="9">
    <source>
        <dbReference type="Proteomes" id="UP000193144"/>
    </source>
</evidence>
<evidence type="ECO:0000313" key="8">
    <source>
        <dbReference type="EMBL" id="ORY11716.1"/>
    </source>
</evidence>
<dbReference type="InterPro" id="IPR005467">
    <property type="entry name" value="His_kinase_dom"/>
</dbReference>
<proteinExistence type="predicted"/>
<feature type="region of interest" description="Disordered" evidence="6">
    <location>
        <begin position="434"/>
        <end position="457"/>
    </location>
</feature>
<protein>
    <recommendedName>
        <fullName evidence="2">histidine kinase</fullName>
        <ecNumber evidence="2">2.7.13.3</ecNumber>
    </recommendedName>
</protein>
<organism evidence="8 9">
    <name type="scientific">Clohesyomyces aquaticus</name>
    <dbReference type="NCBI Taxonomy" id="1231657"/>
    <lineage>
        <taxon>Eukaryota</taxon>
        <taxon>Fungi</taxon>
        <taxon>Dikarya</taxon>
        <taxon>Ascomycota</taxon>
        <taxon>Pezizomycotina</taxon>
        <taxon>Dothideomycetes</taxon>
        <taxon>Pleosporomycetidae</taxon>
        <taxon>Pleosporales</taxon>
        <taxon>Lindgomycetaceae</taxon>
        <taxon>Clohesyomyces</taxon>
    </lineage>
</organism>
<dbReference type="GO" id="GO:0009927">
    <property type="term" value="F:histidine phosphotransfer kinase activity"/>
    <property type="evidence" value="ECO:0007669"/>
    <property type="project" value="TreeGrafter"/>
</dbReference>
<feature type="region of interest" description="Disordered" evidence="6">
    <location>
        <begin position="1"/>
        <end position="20"/>
    </location>
</feature>
<dbReference type="PANTHER" id="PTHR43047:SF72">
    <property type="entry name" value="OSMOSENSING HISTIDINE PROTEIN KINASE SLN1"/>
    <property type="match status" value="1"/>
</dbReference>
<dbReference type="InterPro" id="IPR003018">
    <property type="entry name" value="GAF"/>
</dbReference>
<feature type="compositionally biased region" description="Polar residues" evidence="6">
    <location>
        <begin position="358"/>
        <end position="367"/>
    </location>
</feature>
<feature type="compositionally biased region" description="Polar residues" evidence="6">
    <location>
        <begin position="824"/>
        <end position="838"/>
    </location>
</feature>
<dbReference type="Gene3D" id="3.30.450.40">
    <property type="match status" value="1"/>
</dbReference>
<dbReference type="GO" id="GO:0005886">
    <property type="term" value="C:plasma membrane"/>
    <property type="evidence" value="ECO:0007669"/>
    <property type="project" value="TreeGrafter"/>
</dbReference>
<evidence type="ECO:0000256" key="5">
    <source>
        <dbReference type="ARBA" id="ARBA00022777"/>
    </source>
</evidence>
<dbReference type="OrthoDB" id="303614at2759"/>
<dbReference type="EMBL" id="MCFA01000058">
    <property type="protein sequence ID" value="ORY11716.1"/>
    <property type="molecule type" value="Genomic_DNA"/>
</dbReference>
<keyword evidence="3" id="KW-0597">Phosphoprotein</keyword>
<dbReference type="SUPFAM" id="SSF55874">
    <property type="entry name" value="ATPase domain of HSP90 chaperone/DNA topoisomerase II/histidine kinase"/>
    <property type="match status" value="1"/>
</dbReference>
<dbReference type="InterPro" id="IPR029016">
    <property type="entry name" value="GAF-like_dom_sf"/>
</dbReference>
<dbReference type="STRING" id="1231657.A0A1Y1ZNA5"/>
<keyword evidence="9" id="KW-1185">Reference proteome</keyword>
<accession>A0A1Y1ZNA5</accession>
<dbReference type="SMART" id="SM00387">
    <property type="entry name" value="HATPase_c"/>
    <property type="match status" value="1"/>
</dbReference>
<dbReference type="Pfam" id="PF00512">
    <property type="entry name" value="HisKA"/>
    <property type="match status" value="1"/>
</dbReference>
<evidence type="ECO:0000256" key="4">
    <source>
        <dbReference type="ARBA" id="ARBA00022679"/>
    </source>
</evidence>
<comment type="catalytic activity">
    <reaction evidence="1">
        <text>ATP + protein L-histidine = ADP + protein N-phospho-L-histidine.</text>
        <dbReference type="EC" id="2.7.13.3"/>
    </reaction>
</comment>
<dbReference type="Pfam" id="PF01590">
    <property type="entry name" value="GAF"/>
    <property type="match status" value="1"/>
</dbReference>
<keyword evidence="4" id="KW-0808">Transferase</keyword>